<dbReference type="InterPro" id="IPR029024">
    <property type="entry name" value="TerB-like"/>
</dbReference>
<evidence type="ECO:0008006" key="3">
    <source>
        <dbReference type="Google" id="ProtNLM"/>
    </source>
</evidence>
<name>A0A840Y3T5_9PROT</name>
<dbReference type="SUPFAM" id="SSF158682">
    <property type="entry name" value="TerB-like"/>
    <property type="match status" value="1"/>
</dbReference>
<protein>
    <recommendedName>
        <fullName evidence="3">Tellurite resistance protein TerB</fullName>
    </recommendedName>
</protein>
<evidence type="ECO:0000313" key="1">
    <source>
        <dbReference type="EMBL" id="MBB5693439.1"/>
    </source>
</evidence>
<accession>A0A840Y3T5</accession>
<evidence type="ECO:0000313" key="2">
    <source>
        <dbReference type="Proteomes" id="UP000580654"/>
    </source>
</evidence>
<dbReference type="RefSeq" id="WP_184515593.1">
    <property type="nucleotide sequence ID" value="NZ_JACIJD010000005.1"/>
</dbReference>
<dbReference type="Proteomes" id="UP000580654">
    <property type="component" value="Unassembled WGS sequence"/>
</dbReference>
<organism evidence="1 2">
    <name type="scientific">Muricoccus pecuniae</name>
    <dbReference type="NCBI Taxonomy" id="693023"/>
    <lineage>
        <taxon>Bacteria</taxon>
        <taxon>Pseudomonadati</taxon>
        <taxon>Pseudomonadota</taxon>
        <taxon>Alphaproteobacteria</taxon>
        <taxon>Acetobacterales</taxon>
        <taxon>Roseomonadaceae</taxon>
        <taxon>Muricoccus</taxon>
    </lineage>
</organism>
<dbReference type="AlphaFoldDB" id="A0A840Y3T5"/>
<gene>
    <name evidence="1" type="ORF">FHS87_001468</name>
</gene>
<comment type="caution">
    <text evidence="1">The sequence shown here is derived from an EMBL/GenBank/DDBJ whole genome shotgun (WGS) entry which is preliminary data.</text>
</comment>
<sequence length="183" mass="19775">MRGDFLDERRRALEEAFFARHNDELIRRLRAGDPGRTEKERLAEVSGLHDDALLERLVALGIRGATFAALSLVPLVVVAWSDGTLGEREREAILGAARGAGLGPEGEQLLSGWLSRPPPPELLPAWTDYVHALGPEARAVLRRQVMDRATGVAESANGLVGLFNGISPSERAVLDRLNAALSA</sequence>
<reference evidence="1 2" key="1">
    <citation type="submission" date="2020-08" db="EMBL/GenBank/DDBJ databases">
        <title>Genomic Encyclopedia of Type Strains, Phase IV (KMG-IV): sequencing the most valuable type-strain genomes for metagenomic binning, comparative biology and taxonomic classification.</title>
        <authorList>
            <person name="Goeker M."/>
        </authorList>
    </citation>
    <scope>NUCLEOTIDE SEQUENCE [LARGE SCALE GENOMIC DNA]</scope>
    <source>
        <strain evidence="1 2">DSM 25622</strain>
    </source>
</reference>
<proteinExistence type="predicted"/>
<dbReference type="EMBL" id="JACIJD010000005">
    <property type="protein sequence ID" value="MBB5693439.1"/>
    <property type="molecule type" value="Genomic_DNA"/>
</dbReference>
<keyword evidence="2" id="KW-1185">Reference proteome</keyword>